<accession>A0ABM1ML28</accession>
<dbReference type="InterPro" id="IPR001117">
    <property type="entry name" value="Cu-oxidase_2nd"/>
</dbReference>
<evidence type="ECO:0000259" key="7">
    <source>
        <dbReference type="Pfam" id="PF07731"/>
    </source>
</evidence>
<organism evidence="9 10">
    <name type="scientific">Nicrophorus vespilloides</name>
    <name type="common">Boreal carrion beetle</name>
    <dbReference type="NCBI Taxonomy" id="110193"/>
    <lineage>
        <taxon>Eukaryota</taxon>
        <taxon>Metazoa</taxon>
        <taxon>Ecdysozoa</taxon>
        <taxon>Arthropoda</taxon>
        <taxon>Hexapoda</taxon>
        <taxon>Insecta</taxon>
        <taxon>Pterygota</taxon>
        <taxon>Neoptera</taxon>
        <taxon>Endopterygota</taxon>
        <taxon>Coleoptera</taxon>
        <taxon>Polyphaga</taxon>
        <taxon>Staphyliniformia</taxon>
        <taxon>Silphidae</taxon>
        <taxon>Nicrophorinae</taxon>
        <taxon>Nicrophorus</taxon>
    </lineage>
</organism>
<dbReference type="Gene3D" id="2.60.40.420">
    <property type="entry name" value="Cupredoxins - blue copper proteins"/>
    <property type="match status" value="3"/>
</dbReference>
<dbReference type="InterPro" id="IPR008972">
    <property type="entry name" value="Cupredoxin"/>
</dbReference>
<dbReference type="CDD" id="cd13858">
    <property type="entry name" value="CuRO_1_tcLCC2_insect_like"/>
    <property type="match status" value="1"/>
</dbReference>
<keyword evidence="3" id="KW-0560">Oxidoreductase</keyword>
<dbReference type="SUPFAM" id="SSF49503">
    <property type="entry name" value="Cupredoxins"/>
    <property type="match status" value="3"/>
</dbReference>
<evidence type="ECO:0000259" key="8">
    <source>
        <dbReference type="Pfam" id="PF07732"/>
    </source>
</evidence>
<feature type="domain" description="Plastocyanin-like" evidence="8">
    <location>
        <begin position="85"/>
        <end position="184"/>
    </location>
</feature>
<gene>
    <name evidence="10" type="primary">LOC108561715</name>
</gene>
<proteinExistence type="inferred from homology"/>
<keyword evidence="4" id="KW-0186">Copper</keyword>
<evidence type="ECO:0000313" key="9">
    <source>
        <dbReference type="Proteomes" id="UP000695000"/>
    </source>
</evidence>
<dbReference type="PANTHER" id="PTHR11709">
    <property type="entry name" value="MULTI-COPPER OXIDASE"/>
    <property type="match status" value="1"/>
</dbReference>
<protein>
    <submittedName>
        <fullName evidence="10">Laccase-4-like</fullName>
    </submittedName>
</protein>
<evidence type="ECO:0000256" key="3">
    <source>
        <dbReference type="ARBA" id="ARBA00023002"/>
    </source>
</evidence>
<dbReference type="RefSeq" id="XP_017775278.1">
    <property type="nucleotide sequence ID" value="XM_017919789.1"/>
</dbReference>
<dbReference type="PANTHER" id="PTHR11709:SF394">
    <property type="entry name" value="FI03373P-RELATED"/>
    <property type="match status" value="1"/>
</dbReference>
<dbReference type="InterPro" id="IPR011706">
    <property type="entry name" value="Cu-oxidase_C"/>
</dbReference>
<dbReference type="InterPro" id="IPR045087">
    <property type="entry name" value="Cu-oxidase_fam"/>
</dbReference>
<dbReference type="InterPro" id="IPR011707">
    <property type="entry name" value="Cu-oxidase-like_N"/>
</dbReference>
<evidence type="ECO:0000259" key="6">
    <source>
        <dbReference type="Pfam" id="PF00394"/>
    </source>
</evidence>
<dbReference type="Proteomes" id="UP000695000">
    <property type="component" value="Unplaced"/>
</dbReference>
<feature type="domain" description="Plastocyanin-like" evidence="6">
    <location>
        <begin position="209"/>
        <end position="318"/>
    </location>
</feature>
<dbReference type="Pfam" id="PF07732">
    <property type="entry name" value="Cu-oxidase_3"/>
    <property type="match status" value="1"/>
</dbReference>
<evidence type="ECO:0000256" key="4">
    <source>
        <dbReference type="ARBA" id="ARBA00023008"/>
    </source>
</evidence>
<keyword evidence="9" id="KW-1185">Reference proteome</keyword>
<feature type="transmembrane region" description="Helical" evidence="5">
    <location>
        <begin position="7"/>
        <end position="27"/>
    </location>
</feature>
<dbReference type="Pfam" id="PF07731">
    <property type="entry name" value="Cu-oxidase_2"/>
    <property type="match status" value="1"/>
</dbReference>
<keyword evidence="5" id="KW-0812">Transmembrane</keyword>
<keyword evidence="5" id="KW-1133">Transmembrane helix</keyword>
<evidence type="ECO:0000256" key="2">
    <source>
        <dbReference type="ARBA" id="ARBA00022723"/>
    </source>
</evidence>
<dbReference type="Pfam" id="PF00394">
    <property type="entry name" value="Cu-oxidase"/>
    <property type="match status" value="1"/>
</dbReference>
<evidence type="ECO:0000313" key="10">
    <source>
        <dbReference type="RefSeq" id="XP_017775278.1"/>
    </source>
</evidence>
<reference evidence="10" key="1">
    <citation type="submission" date="2025-08" db="UniProtKB">
        <authorList>
            <consortium name="RefSeq"/>
        </authorList>
    </citation>
    <scope>IDENTIFICATION</scope>
    <source>
        <tissue evidence="10">Whole Larva</tissue>
    </source>
</reference>
<keyword evidence="5" id="KW-0472">Membrane</keyword>
<dbReference type="GeneID" id="108561715"/>
<evidence type="ECO:0000256" key="1">
    <source>
        <dbReference type="ARBA" id="ARBA00010609"/>
    </source>
</evidence>
<sequence length="579" mass="65622">MYAAESFLLRTSIVLGLVAAVVTILYLSPMPDQFFKSCDRPCHELDWPMICRVKLNIDSYKSSKSNCLNKTDCDDWPKDTQYGFSLANNLVHGPSIHVCENDVLIVDVVNRLPGNAISIHWRGQKQTESPFMDGVPMVTQCPINSYTTFQYRFRAASAGTHLWHAHARSELAQGIFGALVVRKAAKLDKQRKLYDFDDKSHLIVISQTQDLSTNSRKLLVNGKSSDEEFKVKRGKRYRFRVAFGGGINICPVTVSIEDHLMKIISLDGTPIHPNEVKSFTLTKGERLDFVIKASKSAGRYKIKAEGHCTSTVEAFLRYNDEGFYHREDESDVGMEMRGFTTGLCESRIGQVCLNDVQAVKKLPKVLRHDADKTIYLPFDYALLESQKDFEKIYRMGNITFTYPPSPLLTQYEDVQTDSICSTEQMPKRCKSQEICECVHVESVPLGSTVELVLISRGADPIESVFHLHGYSFYVLASRTFKRPLSLEEVKELDAKGSLFKRNYVSPIEKDTIRVPENGVVALRFVADNPGFWMLRDENSNRWTRGMDVIFHVGKREDIPDTPANFPTCGSWIGPDFFLI</sequence>
<evidence type="ECO:0000256" key="5">
    <source>
        <dbReference type="SAM" id="Phobius"/>
    </source>
</evidence>
<feature type="domain" description="Plastocyanin-like" evidence="7">
    <location>
        <begin position="406"/>
        <end position="553"/>
    </location>
</feature>
<comment type="similarity">
    <text evidence="1">Belongs to the multicopper oxidase family.</text>
</comment>
<dbReference type="CDD" id="cd13905">
    <property type="entry name" value="CuRO_3_tcLLC2_insect_like"/>
    <property type="match status" value="1"/>
</dbReference>
<name>A0ABM1ML28_NICVS</name>
<keyword evidence="2" id="KW-0479">Metal-binding</keyword>